<dbReference type="STRING" id="49390.A0A068TQJ7"/>
<dbReference type="EMBL" id="HG739086">
    <property type="protein sequence ID" value="CDO98600.1"/>
    <property type="molecule type" value="Genomic_DNA"/>
</dbReference>
<evidence type="ECO:0000313" key="2">
    <source>
        <dbReference type="EMBL" id="CDO98600.1"/>
    </source>
</evidence>
<dbReference type="AlphaFoldDB" id="A0A068TQJ7"/>
<dbReference type="Pfam" id="PF14968">
    <property type="entry name" value="CCDC84"/>
    <property type="match status" value="1"/>
</dbReference>
<dbReference type="PANTHER" id="PTHR31198">
    <property type="entry name" value="COILED-COIL DOMAIN-CONTAINING PROTEIN 84"/>
    <property type="match status" value="1"/>
</dbReference>
<protein>
    <recommendedName>
        <fullName evidence="4">TITAN-like protein</fullName>
    </recommendedName>
</protein>
<feature type="region of interest" description="Disordered" evidence="1">
    <location>
        <begin position="14"/>
        <end position="59"/>
    </location>
</feature>
<dbReference type="PANTHER" id="PTHR31198:SF1">
    <property type="entry name" value="CENTROSOMAL AT-AC SPLICING FACTOR"/>
    <property type="match status" value="1"/>
</dbReference>
<feature type="compositionally biased region" description="Low complexity" evidence="1">
    <location>
        <begin position="14"/>
        <end position="30"/>
    </location>
</feature>
<proteinExistence type="predicted"/>
<sequence length="489" mass="54693">MYCRINQFRKRGKAASSAPPLHLLPPALSSTVMPVQNPNPNKKKKKHSNQDDDEDDTVQGKQQTQFEFCKVCRLNHNQGRRHIYFPNHKKALSSFLSRFQSKLKNDVAFYLKKPMPLRPEHAALNRLWCVFCDFDILESDSSFACGNAIAHLASAEHLKGVKSFLWKYGGGMDRMDSFRISESDFTKWEKKCKLLKSEAAGGGSHGSLIGPLNDIHNESKSEYVNSFDKNKLDCLTSDVKCSNSVVPLQDYTIERSQISHSKICTVGPQMLHVGTGVGLGARTPNGLPGFFGNQHYTHSVPKEGPAYSCPNDGKVYPYEGIAIGDRHSQGTSSEESRLQSLQNLTQISSSAQENGGGNVHSGAPPPWFSAAEKIQLDNKLNQGLGDLVSSLGEQMKTSKLNPKRVGAAWAERRKIELELEKRGELVRHDFGADWLPNFGRVWQSGSRKDSRKEFLGENKTWRKVDSQIEKPSQLQPYISKRMRTDNTAE</sequence>
<dbReference type="OrthoDB" id="1892805at2759"/>
<dbReference type="FunCoup" id="A0A068TQJ7">
    <property type="interactions" value="1641"/>
</dbReference>
<evidence type="ECO:0000313" key="3">
    <source>
        <dbReference type="Proteomes" id="UP000295252"/>
    </source>
</evidence>
<dbReference type="PhylomeDB" id="A0A068TQJ7"/>
<organism evidence="2 3">
    <name type="scientific">Coffea canephora</name>
    <name type="common">Robusta coffee</name>
    <dbReference type="NCBI Taxonomy" id="49390"/>
    <lineage>
        <taxon>Eukaryota</taxon>
        <taxon>Viridiplantae</taxon>
        <taxon>Streptophyta</taxon>
        <taxon>Embryophyta</taxon>
        <taxon>Tracheophyta</taxon>
        <taxon>Spermatophyta</taxon>
        <taxon>Magnoliopsida</taxon>
        <taxon>eudicotyledons</taxon>
        <taxon>Gunneridae</taxon>
        <taxon>Pentapetalae</taxon>
        <taxon>asterids</taxon>
        <taxon>lamiids</taxon>
        <taxon>Gentianales</taxon>
        <taxon>Rubiaceae</taxon>
        <taxon>Ixoroideae</taxon>
        <taxon>Gardenieae complex</taxon>
        <taxon>Bertiereae - Coffeeae clade</taxon>
        <taxon>Coffeeae</taxon>
        <taxon>Coffea</taxon>
    </lineage>
</organism>
<dbReference type="Proteomes" id="UP000295252">
    <property type="component" value="Chromosome VI"/>
</dbReference>
<gene>
    <name evidence="2" type="ORF">GSCOC_T00022755001</name>
</gene>
<dbReference type="Gramene" id="CDO98600">
    <property type="protein sequence ID" value="CDO98600"/>
    <property type="gene ID" value="GSCOC_T00022755001"/>
</dbReference>
<dbReference type="InParanoid" id="A0A068TQJ7"/>
<dbReference type="OMA" id="MIQDEYT"/>
<accession>A0A068TQJ7</accession>
<reference evidence="3" key="1">
    <citation type="journal article" date="2014" name="Science">
        <title>The coffee genome provides insight into the convergent evolution of caffeine biosynthesis.</title>
        <authorList>
            <person name="Denoeud F."/>
            <person name="Carretero-Paulet L."/>
            <person name="Dereeper A."/>
            <person name="Droc G."/>
            <person name="Guyot R."/>
            <person name="Pietrella M."/>
            <person name="Zheng C."/>
            <person name="Alberti A."/>
            <person name="Anthony F."/>
            <person name="Aprea G."/>
            <person name="Aury J.M."/>
            <person name="Bento P."/>
            <person name="Bernard M."/>
            <person name="Bocs S."/>
            <person name="Campa C."/>
            <person name="Cenci A."/>
            <person name="Combes M.C."/>
            <person name="Crouzillat D."/>
            <person name="Da Silva C."/>
            <person name="Daddiego L."/>
            <person name="De Bellis F."/>
            <person name="Dussert S."/>
            <person name="Garsmeur O."/>
            <person name="Gayraud T."/>
            <person name="Guignon V."/>
            <person name="Jahn K."/>
            <person name="Jamilloux V."/>
            <person name="Joet T."/>
            <person name="Labadie K."/>
            <person name="Lan T."/>
            <person name="Leclercq J."/>
            <person name="Lepelley M."/>
            <person name="Leroy T."/>
            <person name="Li L.T."/>
            <person name="Librado P."/>
            <person name="Lopez L."/>
            <person name="Munoz A."/>
            <person name="Noel B."/>
            <person name="Pallavicini A."/>
            <person name="Perrotta G."/>
            <person name="Poncet V."/>
            <person name="Pot D."/>
            <person name="Priyono X."/>
            <person name="Rigoreau M."/>
            <person name="Rouard M."/>
            <person name="Rozas J."/>
            <person name="Tranchant-Dubreuil C."/>
            <person name="VanBuren R."/>
            <person name="Zhang Q."/>
            <person name="Andrade A.C."/>
            <person name="Argout X."/>
            <person name="Bertrand B."/>
            <person name="de Kochko A."/>
            <person name="Graziosi G."/>
            <person name="Henry R.J."/>
            <person name="Jayarama X."/>
            <person name="Ming R."/>
            <person name="Nagai C."/>
            <person name="Rounsley S."/>
            <person name="Sankoff D."/>
            <person name="Giuliano G."/>
            <person name="Albert V.A."/>
            <person name="Wincker P."/>
            <person name="Lashermes P."/>
        </authorList>
    </citation>
    <scope>NUCLEOTIDE SEQUENCE [LARGE SCALE GENOMIC DNA]</scope>
    <source>
        <strain evidence="3">cv. DH200-94</strain>
    </source>
</reference>
<evidence type="ECO:0008006" key="4">
    <source>
        <dbReference type="Google" id="ProtNLM"/>
    </source>
</evidence>
<evidence type="ECO:0000256" key="1">
    <source>
        <dbReference type="SAM" id="MobiDB-lite"/>
    </source>
</evidence>
<name>A0A068TQJ7_COFCA</name>
<keyword evidence="3" id="KW-1185">Reference proteome</keyword>
<dbReference type="InterPro" id="IPR028015">
    <property type="entry name" value="CCDC84-like"/>
</dbReference>